<evidence type="ECO:0000313" key="1">
    <source>
        <dbReference type="EMBL" id="MDP9822657.1"/>
    </source>
</evidence>
<dbReference type="RefSeq" id="WP_068125250.1">
    <property type="nucleotide sequence ID" value="NZ_CCXJ01000828.2"/>
</dbReference>
<evidence type="ECO:0000313" key="2">
    <source>
        <dbReference type="Proteomes" id="UP001240447"/>
    </source>
</evidence>
<organism evidence="1 2">
    <name type="scientific">Nocardioides massiliensis</name>
    <dbReference type="NCBI Taxonomy" id="1325935"/>
    <lineage>
        <taxon>Bacteria</taxon>
        <taxon>Bacillati</taxon>
        <taxon>Actinomycetota</taxon>
        <taxon>Actinomycetes</taxon>
        <taxon>Propionibacteriales</taxon>
        <taxon>Nocardioidaceae</taxon>
        <taxon>Nocardioides</taxon>
    </lineage>
</organism>
<accession>A0ABT9NQF1</accession>
<comment type="caution">
    <text evidence="1">The sequence shown here is derived from an EMBL/GenBank/DDBJ whole genome shotgun (WGS) entry which is preliminary data.</text>
</comment>
<sequence>MLDGGEVIEAHVFDDLMVKEIRLLLDWDVPLHVVYVVHHDRRLIVFRTIYLPTLNEWQPGFRERRKRHG</sequence>
<evidence type="ECO:0008006" key="3">
    <source>
        <dbReference type="Google" id="ProtNLM"/>
    </source>
</evidence>
<proteinExistence type="predicted"/>
<protein>
    <recommendedName>
        <fullName evidence="3">DUF4258 domain-containing protein</fullName>
    </recommendedName>
</protein>
<reference evidence="1 2" key="1">
    <citation type="submission" date="2023-07" db="EMBL/GenBank/DDBJ databases">
        <title>Sequencing the genomes of 1000 actinobacteria strains.</title>
        <authorList>
            <person name="Klenk H.-P."/>
        </authorList>
    </citation>
    <scope>NUCLEOTIDE SEQUENCE [LARGE SCALE GENOMIC DNA]</scope>
    <source>
        <strain evidence="1 2">GD13</strain>
    </source>
</reference>
<keyword evidence="2" id="KW-1185">Reference proteome</keyword>
<dbReference type="Proteomes" id="UP001240447">
    <property type="component" value="Unassembled WGS sequence"/>
</dbReference>
<gene>
    <name evidence="1" type="ORF">J2S59_002466</name>
</gene>
<dbReference type="EMBL" id="JAUSQM010000001">
    <property type="protein sequence ID" value="MDP9822657.1"/>
    <property type="molecule type" value="Genomic_DNA"/>
</dbReference>
<name>A0ABT9NQF1_9ACTN</name>